<dbReference type="RefSeq" id="WP_258331219.1">
    <property type="nucleotide sequence ID" value="NZ_JAPTGG010000005.1"/>
</dbReference>
<keyword evidence="3" id="KW-0804">Transcription</keyword>
<comment type="caution">
    <text evidence="5">The sequence shown here is derived from an EMBL/GenBank/DDBJ whole genome shotgun (WGS) entry which is preliminary data.</text>
</comment>
<dbReference type="InterPro" id="IPR016032">
    <property type="entry name" value="Sig_transdc_resp-reg_C-effctor"/>
</dbReference>
<protein>
    <submittedName>
        <fullName evidence="5">LuxR C-terminal-related transcriptional regulator</fullName>
    </submittedName>
</protein>
<keyword evidence="2" id="KW-0238">DNA-binding</keyword>
<gene>
    <name evidence="5" type="ORF">O0V09_07650</name>
</gene>
<dbReference type="PANTHER" id="PTHR44688:SF16">
    <property type="entry name" value="DNA-BINDING TRANSCRIPTIONAL ACTIVATOR DEVR_DOSR"/>
    <property type="match status" value="1"/>
</dbReference>
<feature type="domain" description="HTH luxR-type" evidence="4">
    <location>
        <begin position="212"/>
        <end position="277"/>
    </location>
</feature>
<dbReference type="SMART" id="SM00421">
    <property type="entry name" value="HTH_LUXR"/>
    <property type="match status" value="1"/>
</dbReference>
<dbReference type="GO" id="GO:0003677">
    <property type="term" value="F:DNA binding"/>
    <property type="evidence" value="ECO:0007669"/>
    <property type="project" value="UniProtKB-KW"/>
</dbReference>
<dbReference type="InterPro" id="IPR036388">
    <property type="entry name" value="WH-like_DNA-bd_sf"/>
</dbReference>
<organism evidence="5 6">
    <name type="scientific">Dasania phycosphaerae</name>
    <dbReference type="NCBI Taxonomy" id="2950436"/>
    <lineage>
        <taxon>Bacteria</taxon>
        <taxon>Pseudomonadati</taxon>
        <taxon>Pseudomonadota</taxon>
        <taxon>Gammaproteobacteria</taxon>
        <taxon>Cellvibrionales</taxon>
        <taxon>Spongiibacteraceae</taxon>
        <taxon>Dasania</taxon>
    </lineage>
</organism>
<accession>A0A9J6RKW8</accession>
<dbReference type="EMBL" id="JAPTGG010000005">
    <property type="protein sequence ID" value="MCZ0865068.1"/>
    <property type="molecule type" value="Genomic_DNA"/>
</dbReference>
<dbReference type="SUPFAM" id="SSF46894">
    <property type="entry name" value="C-terminal effector domain of the bipartite response regulators"/>
    <property type="match status" value="1"/>
</dbReference>
<evidence type="ECO:0000259" key="4">
    <source>
        <dbReference type="PROSITE" id="PS50043"/>
    </source>
</evidence>
<dbReference type="InterPro" id="IPR000792">
    <property type="entry name" value="Tscrpt_reg_LuxR_C"/>
</dbReference>
<evidence type="ECO:0000256" key="2">
    <source>
        <dbReference type="ARBA" id="ARBA00023125"/>
    </source>
</evidence>
<evidence type="ECO:0000313" key="5">
    <source>
        <dbReference type="EMBL" id="MCZ0865068.1"/>
    </source>
</evidence>
<dbReference type="Pfam" id="PF00196">
    <property type="entry name" value="GerE"/>
    <property type="match status" value="1"/>
</dbReference>
<dbReference type="CDD" id="cd06170">
    <property type="entry name" value="LuxR_C_like"/>
    <property type="match status" value="1"/>
</dbReference>
<keyword evidence="6" id="KW-1185">Reference proteome</keyword>
<dbReference type="AlphaFoldDB" id="A0A9J6RKW8"/>
<sequence>MSTVKNQHDDLSTSSSAGTNLSNWPDVVAPLITAVNTEDFPKVLFECINRIAPIDSAIVMLYRPDEKPFLLYDGLHPSETVFFEESYMAGAYLLSPLYRLFPSMRSGFYQLSALEPLSFENSEFGRAYFNDSGLCDDANFLLKITDDTALVASFGRQQMRLPFSAIELQQLHITEPVIRAAMEKHWQGDLTKESGSVASTREVHNQLQTSLHNFGLSLLTEREREVLHLMFEGKASKSAAKALNISPETERGHRKNIYAKLNVASQAELFSLIFTVIGEVSVSDNEDPFVVYSQRIKQ</sequence>
<dbReference type="PRINTS" id="PR00038">
    <property type="entry name" value="HTHLUXR"/>
</dbReference>
<reference evidence="5 6" key="1">
    <citation type="submission" date="2022-12" db="EMBL/GenBank/DDBJ databases">
        <title>Dasania phycosphaerae sp. nov., isolated from particulate material of the south coast of Korea.</title>
        <authorList>
            <person name="Jiang Y."/>
        </authorList>
    </citation>
    <scope>NUCLEOTIDE SEQUENCE [LARGE SCALE GENOMIC DNA]</scope>
    <source>
        <strain evidence="5 6">GY-19</strain>
    </source>
</reference>
<evidence type="ECO:0000256" key="1">
    <source>
        <dbReference type="ARBA" id="ARBA00023015"/>
    </source>
</evidence>
<evidence type="ECO:0000313" key="6">
    <source>
        <dbReference type="Proteomes" id="UP001069090"/>
    </source>
</evidence>
<name>A0A9J6RKW8_9GAMM</name>
<keyword evidence="1" id="KW-0805">Transcription regulation</keyword>
<dbReference type="Proteomes" id="UP001069090">
    <property type="component" value="Unassembled WGS sequence"/>
</dbReference>
<dbReference type="PROSITE" id="PS50043">
    <property type="entry name" value="HTH_LUXR_2"/>
    <property type="match status" value="1"/>
</dbReference>
<dbReference type="GO" id="GO:0006355">
    <property type="term" value="P:regulation of DNA-templated transcription"/>
    <property type="evidence" value="ECO:0007669"/>
    <property type="project" value="InterPro"/>
</dbReference>
<proteinExistence type="predicted"/>
<dbReference type="PANTHER" id="PTHR44688">
    <property type="entry name" value="DNA-BINDING TRANSCRIPTIONAL ACTIVATOR DEVR_DOSR"/>
    <property type="match status" value="1"/>
</dbReference>
<dbReference type="Gene3D" id="1.10.10.10">
    <property type="entry name" value="Winged helix-like DNA-binding domain superfamily/Winged helix DNA-binding domain"/>
    <property type="match status" value="1"/>
</dbReference>
<evidence type="ECO:0000256" key="3">
    <source>
        <dbReference type="ARBA" id="ARBA00023163"/>
    </source>
</evidence>